<evidence type="ECO:0000259" key="1">
    <source>
        <dbReference type="Pfam" id="PF02036"/>
    </source>
</evidence>
<sequence length="96" mass="11211">MSDLNKDIDEVLKNLKLAKKSLSNVYLNLIDENDDNFFINLDTGEKVQNLKHDNYGLIIKMTVETFNQLKNNEKHPEDLMFEEKIKISGDLKLLQE</sequence>
<name>S5DRJ5_9ACTN</name>
<dbReference type="AlphaFoldDB" id="S5DRJ5"/>
<protein>
    <submittedName>
        <fullName evidence="2">MedDCM-OCT-S38-C2-cds20</fullName>
    </submittedName>
</protein>
<proteinExistence type="predicted"/>
<dbReference type="SUPFAM" id="SSF55718">
    <property type="entry name" value="SCP-like"/>
    <property type="match status" value="1"/>
</dbReference>
<feature type="domain" description="SCP2" evidence="1">
    <location>
        <begin position="20"/>
        <end position="95"/>
    </location>
</feature>
<reference evidence="2" key="1">
    <citation type="journal article" date="2013" name="Sci. Rep.">
        <title>Metagenomics uncovers a new group of low GC and ultra-small marine Actinobacteria.</title>
        <authorList>
            <person name="Ghai R."/>
            <person name="Mizuno C.M."/>
            <person name="Picazo A."/>
            <person name="Camacho A."/>
            <person name="Rodriguez-Valera F."/>
        </authorList>
    </citation>
    <scope>NUCLEOTIDE SEQUENCE</scope>
</reference>
<dbReference type="Gene3D" id="3.30.1050.10">
    <property type="entry name" value="SCP2 sterol-binding domain"/>
    <property type="match status" value="1"/>
</dbReference>
<organism evidence="2">
    <name type="scientific">Candidatus Actinomarina minuta</name>
    <dbReference type="NCBI Taxonomy" id="1389454"/>
    <lineage>
        <taxon>Bacteria</taxon>
        <taxon>Bacillati</taxon>
        <taxon>Actinomycetota</taxon>
        <taxon>Actinomycetes</taxon>
        <taxon>Candidatus Actinomarinidae</taxon>
        <taxon>Candidatus Actinomarinales</taxon>
        <taxon>Candidatus Actinomarineae</taxon>
        <taxon>Candidatus Actinomarinaceae</taxon>
        <taxon>Candidatus Actinomarina</taxon>
    </lineage>
</organism>
<accession>S5DRJ5</accession>
<dbReference type="Pfam" id="PF02036">
    <property type="entry name" value="SCP2"/>
    <property type="match status" value="1"/>
</dbReference>
<evidence type="ECO:0000313" key="2">
    <source>
        <dbReference type="EMBL" id="AGQ19550.1"/>
    </source>
</evidence>
<dbReference type="InterPro" id="IPR003033">
    <property type="entry name" value="SCP2_sterol-bd_dom"/>
</dbReference>
<dbReference type="InterPro" id="IPR036527">
    <property type="entry name" value="SCP2_sterol-bd_dom_sf"/>
</dbReference>
<dbReference type="EMBL" id="KC811135">
    <property type="protein sequence ID" value="AGQ19550.1"/>
    <property type="molecule type" value="Genomic_DNA"/>
</dbReference>